<dbReference type="InterPro" id="IPR001646">
    <property type="entry name" value="5peptide_repeat"/>
</dbReference>
<evidence type="ECO:0000313" key="2">
    <source>
        <dbReference type="Proteomes" id="UP000215509"/>
    </source>
</evidence>
<name>A0A229UL23_9BACL</name>
<evidence type="ECO:0000313" key="1">
    <source>
        <dbReference type="EMBL" id="OXM84005.1"/>
    </source>
</evidence>
<sequence>MSSLSGAVLGVSDLRGSDLGGSDLRGADLRGADLRGANLSGANLSGAKEDLFKILDSAPNEVKGLLDYLNAGKVDGSTYTGECCCLVGTIANVRGCNYEMLEGITPDSNRPAERWFLAIRKGHTPENNPIAKITAEWVEEWIEKNKEGESA</sequence>
<comment type="caution">
    <text evidence="1">The sequence shown here is derived from an EMBL/GenBank/DDBJ whole genome shotgun (WGS) entry which is preliminary data.</text>
</comment>
<dbReference type="Proteomes" id="UP000215509">
    <property type="component" value="Unassembled WGS sequence"/>
</dbReference>
<evidence type="ECO:0008006" key="3">
    <source>
        <dbReference type="Google" id="ProtNLM"/>
    </source>
</evidence>
<dbReference type="Pfam" id="PF00805">
    <property type="entry name" value="Pentapeptide"/>
    <property type="match status" value="1"/>
</dbReference>
<dbReference type="InterPro" id="IPR051082">
    <property type="entry name" value="Pentapeptide-BTB/POZ_domain"/>
</dbReference>
<dbReference type="EMBL" id="NMQW01000036">
    <property type="protein sequence ID" value="OXM84005.1"/>
    <property type="molecule type" value="Genomic_DNA"/>
</dbReference>
<keyword evidence="2" id="KW-1185">Reference proteome</keyword>
<dbReference type="SUPFAM" id="SSF141571">
    <property type="entry name" value="Pentapeptide repeat-like"/>
    <property type="match status" value="1"/>
</dbReference>
<accession>A0A229UL23</accession>
<dbReference type="PANTHER" id="PTHR14136">
    <property type="entry name" value="BTB_POZ DOMAIN-CONTAINING PROTEIN KCTD9"/>
    <property type="match status" value="1"/>
</dbReference>
<proteinExistence type="predicted"/>
<dbReference type="OrthoDB" id="154708at2"/>
<dbReference type="PANTHER" id="PTHR14136:SF17">
    <property type="entry name" value="BTB_POZ DOMAIN-CONTAINING PROTEIN KCTD9"/>
    <property type="match status" value="1"/>
</dbReference>
<gene>
    <name evidence="1" type="ORF">CF651_23115</name>
</gene>
<reference evidence="1 2" key="1">
    <citation type="submission" date="2017-07" db="EMBL/GenBank/DDBJ databases">
        <title>Genome sequencing and assembly of Paenibacillus rigui.</title>
        <authorList>
            <person name="Mayilraj S."/>
        </authorList>
    </citation>
    <scope>NUCLEOTIDE SEQUENCE [LARGE SCALE GENOMIC DNA]</scope>
    <source>
        <strain evidence="1 2">JCM 16352</strain>
    </source>
</reference>
<dbReference type="Gene3D" id="2.160.20.80">
    <property type="entry name" value="E3 ubiquitin-protein ligase SopA"/>
    <property type="match status" value="1"/>
</dbReference>
<protein>
    <recommendedName>
        <fullName evidence="3">Pentapeptide repeat-containing protein</fullName>
    </recommendedName>
</protein>
<dbReference type="AlphaFoldDB" id="A0A229UL23"/>
<organism evidence="1 2">
    <name type="scientific">Paenibacillus rigui</name>
    <dbReference type="NCBI Taxonomy" id="554312"/>
    <lineage>
        <taxon>Bacteria</taxon>
        <taxon>Bacillati</taxon>
        <taxon>Bacillota</taxon>
        <taxon>Bacilli</taxon>
        <taxon>Bacillales</taxon>
        <taxon>Paenibacillaceae</taxon>
        <taxon>Paenibacillus</taxon>
    </lineage>
</organism>